<dbReference type="EMBL" id="CM023484">
    <property type="protein sequence ID" value="KAH6932546.1"/>
    <property type="molecule type" value="Genomic_DNA"/>
</dbReference>
<dbReference type="Proteomes" id="UP000821845">
    <property type="component" value="Chromosome 4"/>
</dbReference>
<protein>
    <submittedName>
        <fullName evidence="1">Uncharacterized protein</fullName>
    </submittedName>
</protein>
<sequence length="199" mass="22173">MEYVVEGQTISAEELADASWHTPGYRAQERRRRELQNQGKPNVDPSASGHNARTSAPGPRHQVKPRPPPIHRRVPLPRLPQNTIHIVGRPRTPIDLTKVPPWQLHEALLTAASLPDQPPATHRPLKTVPHLFYHSKPATARTTAVTGPDLAPGAQDPAQLIAESADLAPTYGDRDPVQPYEPLQHRVRLAKALEQYLRR</sequence>
<proteinExistence type="predicted"/>
<name>A0ACB7SER7_HYAAI</name>
<reference evidence="1" key="1">
    <citation type="submission" date="2020-05" db="EMBL/GenBank/DDBJ databases">
        <title>Large-scale comparative analyses of tick genomes elucidate their genetic diversity and vector capacities.</title>
        <authorList>
            <person name="Jia N."/>
            <person name="Wang J."/>
            <person name="Shi W."/>
            <person name="Du L."/>
            <person name="Sun Y."/>
            <person name="Zhan W."/>
            <person name="Jiang J."/>
            <person name="Wang Q."/>
            <person name="Zhang B."/>
            <person name="Ji P."/>
            <person name="Sakyi L.B."/>
            <person name="Cui X."/>
            <person name="Yuan T."/>
            <person name="Jiang B."/>
            <person name="Yang W."/>
            <person name="Lam T.T.-Y."/>
            <person name="Chang Q."/>
            <person name="Ding S."/>
            <person name="Wang X."/>
            <person name="Zhu J."/>
            <person name="Ruan X."/>
            <person name="Zhao L."/>
            <person name="Wei J."/>
            <person name="Que T."/>
            <person name="Du C."/>
            <person name="Cheng J."/>
            <person name="Dai P."/>
            <person name="Han X."/>
            <person name="Huang E."/>
            <person name="Gao Y."/>
            <person name="Liu J."/>
            <person name="Shao H."/>
            <person name="Ye R."/>
            <person name="Li L."/>
            <person name="Wei W."/>
            <person name="Wang X."/>
            <person name="Wang C."/>
            <person name="Yang T."/>
            <person name="Huo Q."/>
            <person name="Li W."/>
            <person name="Guo W."/>
            <person name="Chen H."/>
            <person name="Zhou L."/>
            <person name="Ni X."/>
            <person name="Tian J."/>
            <person name="Zhou Y."/>
            <person name="Sheng Y."/>
            <person name="Liu T."/>
            <person name="Pan Y."/>
            <person name="Xia L."/>
            <person name="Li J."/>
            <person name="Zhao F."/>
            <person name="Cao W."/>
        </authorList>
    </citation>
    <scope>NUCLEOTIDE SEQUENCE</scope>
    <source>
        <strain evidence="1">Hyas-2018</strain>
    </source>
</reference>
<evidence type="ECO:0000313" key="1">
    <source>
        <dbReference type="EMBL" id="KAH6932546.1"/>
    </source>
</evidence>
<evidence type="ECO:0000313" key="2">
    <source>
        <dbReference type="Proteomes" id="UP000821845"/>
    </source>
</evidence>
<organism evidence="1 2">
    <name type="scientific">Hyalomma asiaticum</name>
    <name type="common">Tick</name>
    <dbReference type="NCBI Taxonomy" id="266040"/>
    <lineage>
        <taxon>Eukaryota</taxon>
        <taxon>Metazoa</taxon>
        <taxon>Ecdysozoa</taxon>
        <taxon>Arthropoda</taxon>
        <taxon>Chelicerata</taxon>
        <taxon>Arachnida</taxon>
        <taxon>Acari</taxon>
        <taxon>Parasitiformes</taxon>
        <taxon>Ixodida</taxon>
        <taxon>Ixodoidea</taxon>
        <taxon>Ixodidae</taxon>
        <taxon>Hyalomminae</taxon>
        <taxon>Hyalomma</taxon>
    </lineage>
</organism>
<comment type="caution">
    <text evidence="1">The sequence shown here is derived from an EMBL/GenBank/DDBJ whole genome shotgun (WGS) entry which is preliminary data.</text>
</comment>
<gene>
    <name evidence="1" type="ORF">HPB50_007306</name>
</gene>
<keyword evidence="2" id="KW-1185">Reference proteome</keyword>
<accession>A0ACB7SER7</accession>